<dbReference type="EMBL" id="BJXC01000019">
    <property type="protein sequence ID" value="GEM52763.1"/>
    <property type="molecule type" value="Genomic_DNA"/>
</dbReference>
<dbReference type="SUPFAM" id="SSF55729">
    <property type="entry name" value="Acyl-CoA N-acyltransferases (Nat)"/>
    <property type="match status" value="1"/>
</dbReference>
<dbReference type="Gene3D" id="3.40.630.30">
    <property type="match status" value="1"/>
</dbReference>
<protein>
    <submittedName>
        <fullName evidence="1">Uncharacterized protein</fullName>
    </submittedName>
</protein>
<proteinExistence type="predicted"/>
<evidence type="ECO:0000313" key="2">
    <source>
        <dbReference type="Proteomes" id="UP000321245"/>
    </source>
</evidence>
<gene>
    <name evidence="1" type="ORF">EB1_25530</name>
</gene>
<dbReference type="AlphaFoldDB" id="A0A511NJ06"/>
<organism evidence="1 2">
    <name type="scientific">Empedobacter brevis NBRC 14943 = ATCC 43319</name>
    <dbReference type="NCBI Taxonomy" id="1218108"/>
    <lineage>
        <taxon>Bacteria</taxon>
        <taxon>Pseudomonadati</taxon>
        <taxon>Bacteroidota</taxon>
        <taxon>Flavobacteriia</taxon>
        <taxon>Flavobacteriales</taxon>
        <taxon>Weeksellaceae</taxon>
        <taxon>Empedobacter</taxon>
    </lineage>
</organism>
<dbReference type="GeneID" id="84651448"/>
<accession>A0A511NJ06</accession>
<dbReference type="InterPro" id="IPR016181">
    <property type="entry name" value="Acyl_CoA_acyltransferase"/>
</dbReference>
<dbReference type="RefSeq" id="WP_019976887.1">
    <property type="nucleotide sequence ID" value="NZ_BJXC01000019.1"/>
</dbReference>
<dbReference type="Proteomes" id="UP000321245">
    <property type="component" value="Unassembled WGS sequence"/>
</dbReference>
<reference evidence="1 2" key="1">
    <citation type="submission" date="2019-07" db="EMBL/GenBank/DDBJ databases">
        <title>Whole genome shotgun sequence of Empedobacter brevis NBRC 14943.</title>
        <authorList>
            <person name="Hosoyama A."/>
            <person name="Uohara A."/>
            <person name="Ohji S."/>
            <person name="Ichikawa N."/>
        </authorList>
    </citation>
    <scope>NUCLEOTIDE SEQUENCE [LARGE SCALE GENOMIC DNA]</scope>
    <source>
        <strain evidence="1 2">NBRC 14943</strain>
    </source>
</reference>
<evidence type="ECO:0000313" key="1">
    <source>
        <dbReference type="EMBL" id="GEM52763.1"/>
    </source>
</evidence>
<dbReference type="OrthoDB" id="797909at2"/>
<keyword evidence="2" id="KW-1185">Reference proteome</keyword>
<sequence length="232" mass="27306">MTNESLQTLLSKLNDNDKTVGLIYTRPLSEYVDFAKIWLDEPKMTDSVTSSDGPDTFYLIKNTDNNFVAIVFDMFRDLHWYVLSGCRGKGYLTEAMQQTIIPHLFFNRDEQRITINENEIGKDNFIASEKVALRLGFIKSDKNSGEYFLSKNLYTSENFDSGKDSELSYDRMIELKNHINYLGRSLWTIHTEIEMKFGKTDYSDEIKDLVYEIRSHTWKLEDFYWDLENKIK</sequence>
<name>A0A511NJ06_9FLAO</name>
<comment type="caution">
    <text evidence="1">The sequence shown here is derived from an EMBL/GenBank/DDBJ whole genome shotgun (WGS) entry which is preliminary data.</text>
</comment>